<dbReference type="KEGG" id="egl:EGR_10635"/>
<dbReference type="RefSeq" id="XP_024345695.1">
    <property type="nucleotide sequence ID" value="XM_024499884.1"/>
</dbReference>
<dbReference type="EMBL" id="APAU02000245">
    <property type="protein sequence ID" value="EUB54499.1"/>
    <property type="molecule type" value="Genomic_DNA"/>
</dbReference>
<dbReference type="GeneID" id="36346350"/>
<keyword evidence="2" id="KW-1185">Reference proteome</keyword>
<protein>
    <submittedName>
        <fullName evidence="1">Uncharacterized protein</fullName>
    </submittedName>
</protein>
<dbReference type="AlphaFoldDB" id="W6ULZ1"/>
<proteinExistence type="predicted"/>
<comment type="caution">
    <text evidence="1">The sequence shown here is derived from an EMBL/GenBank/DDBJ whole genome shotgun (WGS) entry which is preliminary data.</text>
</comment>
<dbReference type="Proteomes" id="UP000019149">
    <property type="component" value="Unassembled WGS sequence"/>
</dbReference>
<organism evidence="1 2">
    <name type="scientific">Echinococcus granulosus</name>
    <name type="common">Hydatid tapeworm</name>
    <dbReference type="NCBI Taxonomy" id="6210"/>
    <lineage>
        <taxon>Eukaryota</taxon>
        <taxon>Metazoa</taxon>
        <taxon>Spiralia</taxon>
        <taxon>Lophotrochozoa</taxon>
        <taxon>Platyhelminthes</taxon>
        <taxon>Cestoda</taxon>
        <taxon>Eucestoda</taxon>
        <taxon>Cyclophyllidea</taxon>
        <taxon>Taeniidae</taxon>
        <taxon>Echinococcus</taxon>
        <taxon>Echinococcus granulosus group</taxon>
    </lineage>
</organism>
<evidence type="ECO:0000313" key="1">
    <source>
        <dbReference type="EMBL" id="EUB54499.1"/>
    </source>
</evidence>
<reference evidence="1 2" key="1">
    <citation type="journal article" date="2013" name="Nat. Genet.">
        <title>The genome of the hydatid tapeworm Echinococcus granulosus.</title>
        <authorList>
            <person name="Zheng H."/>
            <person name="Zhang W."/>
            <person name="Zhang L."/>
            <person name="Zhang Z."/>
            <person name="Li J."/>
            <person name="Lu G."/>
            <person name="Zhu Y."/>
            <person name="Wang Y."/>
            <person name="Huang Y."/>
            <person name="Liu J."/>
            <person name="Kang H."/>
            <person name="Chen J."/>
            <person name="Wang L."/>
            <person name="Chen A."/>
            <person name="Yu S."/>
            <person name="Gao Z."/>
            <person name="Jin L."/>
            <person name="Gu W."/>
            <person name="Wang Z."/>
            <person name="Zhao L."/>
            <person name="Shi B."/>
            <person name="Wen H."/>
            <person name="Lin R."/>
            <person name="Jones M.K."/>
            <person name="Brejova B."/>
            <person name="Vinar T."/>
            <person name="Zhao G."/>
            <person name="McManus D.P."/>
            <person name="Chen Z."/>
            <person name="Zhou Y."/>
            <person name="Wang S."/>
        </authorList>
    </citation>
    <scope>NUCLEOTIDE SEQUENCE [LARGE SCALE GENOMIC DNA]</scope>
</reference>
<evidence type="ECO:0000313" key="2">
    <source>
        <dbReference type="Proteomes" id="UP000019149"/>
    </source>
</evidence>
<sequence length="164" mass="18719">MDAIQLYHVVNKRKTFIGTFVSCHYFEIKDHCGQSDQIVLPNYKLSLIKSSPYVTVQNSSSKIILKKVYLLIVGYVEGAAPTNLLTEGTYGRRHGIKENRSRFLSIETKGLFHSGLVVPFPPPRYVFEQTMQTVNLRDAISQQGTSRHGKWSLFLSCFYLEIVK</sequence>
<accession>W6ULZ1</accession>
<gene>
    <name evidence="1" type="ORF">EGR_10635</name>
</gene>
<name>W6ULZ1_ECHGR</name>
<dbReference type="CTD" id="36346350"/>